<protein>
    <submittedName>
        <fullName evidence="3">PilZ domain-containing protein</fullName>
    </submittedName>
    <submittedName>
        <fullName evidence="2">Pilus assembly protein PilZ</fullName>
    </submittedName>
</protein>
<dbReference type="EMBL" id="CP013015">
    <property type="protein sequence ID" value="AMM41110.1"/>
    <property type="molecule type" value="Genomic_DNA"/>
</dbReference>
<gene>
    <name evidence="3" type="ORF">ENI35_04455</name>
    <name evidence="2" type="ORF">HS1_001306</name>
</gene>
<dbReference type="Proteomes" id="UP000885738">
    <property type="component" value="Unassembled WGS sequence"/>
</dbReference>
<dbReference type="Pfam" id="PF07238">
    <property type="entry name" value="PilZ"/>
    <property type="match status" value="1"/>
</dbReference>
<name>A0A7C1VLG7_DESA2</name>
<dbReference type="EMBL" id="DRIH01000153">
    <property type="protein sequence ID" value="HEC68048.1"/>
    <property type="molecule type" value="Genomic_DNA"/>
</dbReference>
<accession>A0A7C1VLG7</accession>
<dbReference type="InterPro" id="IPR009875">
    <property type="entry name" value="PilZ_domain"/>
</dbReference>
<dbReference type="SUPFAM" id="SSF141371">
    <property type="entry name" value="PilZ domain-like"/>
    <property type="match status" value="1"/>
</dbReference>
<dbReference type="Gene3D" id="2.40.10.220">
    <property type="entry name" value="predicted glycosyltransferase like domains"/>
    <property type="match status" value="1"/>
</dbReference>
<keyword evidence="4" id="KW-1185">Reference proteome</keyword>
<feature type="domain" description="PilZ" evidence="1">
    <location>
        <begin position="5"/>
        <end position="92"/>
    </location>
</feature>
<dbReference type="GO" id="GO:0035438">
    <property type="term" value="F:cyclic-di-GMP binding"/>
    <property type="evidence" value="ECO:0007669"/>
    <property type="project" value="InterPro"/>
</dbReference>
<dbReference type="Proteomes" id="UP000070560">
    <property type="component" value="Chromosome"/>
</dbReference>
<evidence type="ECO:0000313" key="4">
    <source>
        <dbReference type="Proteomes" id="UP000070560"/>
    </source>
</evidence>
<dbReference type="AlphaFoldDB" id="A0A7C1VLG7"/>
<reference evidence="2 4" key="1">
    <citation type="submission" date="2015-10" db="EMBL/GenBank/DDBJ databases">
        <title>Candidatus Desulfofervidus auxilii, a hydrogenotrophic sulfate-reducing bacterium involved in the thermophilic anaerobic oxidation of methane.</title>
        <authorList>
            <person name="Krukenberg V."/>
            <person name="Richter M."/>
            <person name="Wegener G."/>
        </authorList>
    </citation>
    <scope>NUCLEOTIDE SEQUENCE [LARGE SCALE GENOMIC DNA]</scope>
    <source>
        <strain evidence="2 4">HS1</strain>
    </source>
</reference>
<evidence type="ECO:0000259" key="1">
    <source>
        <dbReference type="Pfam" id="PF07238"/>
    </source>
</evidence>
<proteinExistence type="predicted"/>
<evidence type="ECO:0000313" key="3">
    <source>
        <dbReference type="EMBL" id="HEC68048.1"/>
    </source>
</evidence>
<dbReference type="RefSeq" id="WP_066062615.1">
    <property type="nucleotide sequence ID" value="NZ_CP013015.1"/>
</dbReference>
<reference evidence="3" key="2">
    <citation type="journal article" date="2020" name="mSystems">
        <title>Genome- and Community-Level Interaction Insights into Carbon Utilization and Element Cycling Functions of Hydrothermarchaeota in Hydrothermal Sediment.</title>
        <authorList>
            <person name="Zhou Z."/>
            <person name="Liu Y."/>
            <person name="Xu W."/>
            <person name="Pan J."/>
            <person name="Luo Z.H."/>
            <person name="Li M."/>
        </authorList>
    </citation>
    <scope>NUCLEOTIDE SEQUENCE [LARGE SCALE GENOMIC DNA]</scope>
    <source>
        <strain evidence="3">HyVt-389</strain>
    </source>
</reference>
<evidence type="ECO:0000313" key="2">
    <source>
        <dbReference type="EMBL" id="AMM41110.1"/>
    </source>
</evidence>
<dbReference type="KEGG" id="daw:HS1_001306"/>
<sequence>MIDADKRRFFRKETSNVVFYKGSGIKGIGRIRNLSSKGALIETDKRPPSPSSHLELAIGVETFYGLTAKVVWVKKATIDKWYFGVEFDNIQEFPALNIR</sequence>
<organism evidence="3">
    <name type="scientific">Desulfofervidus auxilii</name>
    <dbReference type="NCBI Taxonomy" id="1621989"/>
    <lineage>
        <taxon>Bacteria</taxon>
        <taxon>Pseudomonadati</taxon>
        <taxon>Thermodesulfobacteriota</taxon>
        <taxon>Candidatus Desulfofervidia</taxon>
        <taxon>Candidatus Desulfofervidales</taxon>
        <taxon>Candidatus Desulfofervidaceae</taxon>
        <taxon>Candidatus Desulfofervidus</taxon>
    </lineage>
</organism>